<dbReference type="Pfam" id="PF03948">
    <property type="entry name" value="Ribosomal_L9_C"/>
    <property type="match status" value="1"/>
</dbReference>
<dbReference type="GO" id="GO:0005840">
    <property type="term" value="C:ribosome"/>
    <property type="evidence" value="ECO:0007669"/>
    <property type="project" value="UniProtKB-KW"/>
</dbReference>
<dbReference type="AlphaFoldDB" id="A0A1F6V383"/>
<dbReference type="InterPro" id="IPR036935">
    <property type="entry name" value="Ribosomal_bL9_N_sf"/>
</dbReference>
<dbReference type="InterPro" id="IPR020069">
    <property type="entry name" value="Ribosomal_bL9_C"/>
</dbReference>
<evidence type="ECO:0000256" key="5">
    <source>
        <dbReference type="ARBA" id="ARBA00023274"/>
    </source>
</evidence>
<dbReference type="GO" id="GO:0019843">
    <property type="term" value="F:rRNA binding"/>
    <property type="evidence" value="ECO:0007669"/>
    <property type="project" value="UniProtKB-UniRule"/>
</dbReference>
<reference evidence="9 10" key="1">
    <citation type="journal article" date="2016" name="Nat. Commun.">
        <title>Thousands of microbial genomes shed light on interconnected biogeochemical processes in an aquifer system.</title>
        <authorList>
            <person name="Anantharaman K."/>
            <person name="Brown C.T."/>
            <person name="Hug L.A."/>
            <person name="Sharon I."/>
            <person name="Castelle C.J."/>
            <person name="Probst A.J."/>
            <person name="Thomas B.C."/>
            <person name="Singh A."/>
            <person name="Wilkins M.J."/>
            <person name="Karaoz U."/>
            <person name="Brodie E.L."/>
            <person name="Williams K.H."/>
            <person name="Hubbard S.S."/>
            <person name="Banfield J.F."/>
        </authorList>
    </citation>
    <scope>NUCLEOTIDE SEQUENCE [LARGE SCALE GENOMIC DNA]</scope>
</reference>
<keyword evidence="4 7" id="KW-0689">Ribosomal protein</keyword>
<organism evidence="9 10">
    <name type="scientific">Candidatus Muproteobacteria bacterium RBG_16_60_9</name>
    <dbReference type="NCBI Taxonomy" id="1817755"/>
    <lineage>
        <taxon>Bacteria</taxon>
        <taxon>Pseudomonadati</taxon>
        <taxon>Pseudomonadota</taxon>
        <taxon>Candidatus Muproteobacteria</taxon>
    </lineage>
</organism>
<evidence type="ECO:0000313" key="10">
    <source>
        <dbReference type="Proteomes" id="UP000179076"/>
    </source>
</evidence>
<gene>
    <name evidence="7" type="primary">rplI</name>
    <name evidence="9" type="ORF">A2W18_12475</name>
</gene>
<comment type="caution">
    <text evidence="9">The sequence shown here is derived from an EMBL/GenBank/DDBJ whole genome shotgun (WGS) entry which is preliminary data.</text>
</comment>
<dbReference type="PANTHER" id="PTHR21368">
    <property type="entry name" value="50S RIBOSOMAL PROTEIN L9"/>
    <property type="match status" value="1"/>
</dbReference>
<dbReference type="GO" id="GO:0006412">
    <property type="term" value="P:translation"/>
    <property type="evidence" value="ECO:0007669"/>
    <property type="project" value="UniProtKB-UniRule"/>
</dbReference>
<keyword evidence="3 7" id="KW-0694">RNA-binding</keyword>
<evidence type="ECO:0000256" key="7">
    <source>
        <dbReference type="HAMAP-Rule" id="MF_00503"/>
    </source>
</evidence>
<dbReference type="Gene3D" id="3.40.5.10">
    <property type="entry name" value="Ribosomal protein L9, N-terminal domain"/>
    <property type="match status" value="1"/>
</dbReference>
<dbReference type="GO" id="GO:0003735">
    <property type="term" value="F:structural constituent of ribosome"/>
    <property type="evidence" value="ECO:0007669"/>
    <property type="project" value="InterPro"/>
</dbReference>
<dbReference type="SUPFAM" id="SSF55653">
    <property type="entry name" value="Ribosomal protein L9 C-domain"/>
    <property type="match status" value="1"/>
</dbReference>
<comment type="similarity">
    <text evidence="1 7">Belongs to the bacterial ribosomal protein bL9 family.</text>
</comment>
<evidence type="ECO:0000313" key="9">
    <source>
        <dbReference type="EMBL" id="OGI63989.1"/>
    </source>
</evidence>
<dbReference type="HAMAP" id="MF_00503">
    <property type="entry name" value="Ribosomal_bL9"/>
    <property type="match status" value="1"/>
</dbReference>
<dbReference type="InterPro" id="IPR000244">
    <property type="entry name" value="Ribosomal_bL9"/>
</dbReference>
<dbReference type="PROSITE" id="PS00651">
    <property type="entry name" value="RIBOSOMAL_L9"/>
    <property type="match status" value="1"/>
</dbReference>
<evidence type="ECO:0000256" key="2">
    <source>
        <dbReference type="ARBA" id="ARBA00022730"/>
    </source>
</evidence>
<evidence type="ECO:0000259" key="8">
    <source>
        <dbReference type="PROSITE" id="PS00651"/>
    </source>
</evidence>
<evidence type="ECO:0000256" key="4">
    <source>
        <dbReference type="ARBA" id="ARBA00022980"/>
    </source>
</evidence>
<accession>A0A1F6V383</accession>
<name>A0A1F6V383_9PROT</name>
<dbReference type="Gene3D" id="3.10.430.100">
    <property type="entry name" value="Ribosomal protein L9, C-terminal domain"/>
    <property type="match status" value="1"/>
</dbReference>
<comment type="function">
    <text evidence="7">Binds to the 23S rRNA.</text>
</comment>
<evidence type="ECO:0000256" key="6">
    <source>
        <dbReference type="ARBA" id="ARBA00035292"/>
    </source>
</evidence>
<dbReference type="GO" id="GO:1990904">
    <property type="term" value="C:ribonucleoprotein complex"/>
    <property type="evidence" value="ECO:0007669"/>
    <property type="project" value="UniProtKB-KW"/>
</dbReference>
<dbReference type="EMBL" id="MFSP01000144">
    <property type="protein sequence ID" value="OGI63989.1"/>
    <property type="molecule type" value="Genomic_DNA"/>
</dbReference>
<dbReference type="Pfam" id="PF01281">
    <property type="entry name" value="Ribosomal_L9_N"/>
    <property type="match status" value="1"/>
</dbReference>
<proteinExistence type="inferred from homology"/>
<dbReference type="InterPro" id="IPR020594">
    <property type="entry name" value="Ribosomal_bL9_bac/chp"/>
</dbReference>
<protein>
    <recommendedName>
        <fullName evidence="6 7">Large ribosomal subunit protein bL9</fullName>
    </recommendedName>
</protein>
<dbReference type="SUPFAM" id="SSF55658">
    <property type="entry name" value="L9 N-domain-like"/>
    <property type="match status" value="1"/>
</dbReference>
<keyword evidence="2 7" id="KW-0699">rRNA-binding</keyword>
<dbReference type="Proteomes" id="UP000179076">
    <property type="component" value="Unassembled WGS sequence"/>
</dbReference>
<keyword evidence="5 7" id="KW-0687">Ribonucleoprotein</keyword>
<dbReference type="InterPro" id="IPR020070">
    <property type="entry name" value="Ribosomal_bL9_N"/>
</dbReference>
<evidence type="ECO:0000256" key="3">
    <source>
        <dbReference type="ARBA" id="ARBA00022884"/>
    </source>
</evidence>
<evidence type="ECO:0000256" key="1">
    <source>
        <dbReference type="ARBA" id="ARBA00010605"/>
    </source>
</evidence>
<feature type="domain" description="Ribosomal protein L9" evidence="8">
    <location>
        <begin position="13"/>
        <end position="40"/>
    </location>
</feature>
<sequence length="149" mass="16319">MDVILLEKIRNLGALGDQVKVKAGFARNYLIPYGKAVTATTENRAQFEARRTELERAHNASLGKSRERAEKMNGFTVQIVRKIAEDGTMYGSVTNRDIADAVTQAGFELERAEVVLSDGPLKTVGDHEIPVNLHPEVSVKIIVSVIGES</sequence>
<dbReference type="InterPro" id="IPR009027">
    <property type="entry name" value="Ribosomal_bL9/RNase_H1_N"/>
</dbReference>
<dbReference type="NCBIfam" id="TIGR00158">
    <property type="entry name" value="L9"/>
    <property type="match status" value="1"/>
</dbReference>
<dbReference type="InterPro" id="IPR036791">
    <property type="entry name" value="Ribosomal_bL9_C_sf"/>
</dbReference>